<keyword evidence="4" id="KW-0342">GTP-binding</keyword>
<dbReference type="PANTHER" id="PTHR42708:SF1">
    <property type="entry name" value="GLIDING MOTILITY PROTEIN MGLA"/>
    <property type="match status" value="1"/>
</dbReference>
<accession>K9WF44</accession>
<evidence type="ECO:0000313" key="5">
    <source>
        <dbReference type="EMBL" id="AFZ18117.1"/>
    </source>
</evidence>
<evidence type="ECO:0000256" key="2">
    <source>
        <dbReference type="ARBA" id="ARBA00022741"/>
    </source>
</evidence>
<dbReference type="GO" id="GO:0016787">
    <property type="term" value="F:hydrolase activity"/>
    <property type="evidence" value="ECO:0007669"/>
    <property type="project" value="UniProtKB-KW"/>
</dbReference>
<reference evidence="5 6" key="1">
    <citation type="submission" date="2012-06" db="EMBL/GenBank/DDBJ databases">
        <title>Finished chromosome of genome of Microcoleus sp. PCC 7113.</title>
        <authorList>
            <consortium name="US DOE Joint Genome Institute"/>
            <person name="Gugger M."/>
            <person name="Coursin T."/>
            <person name="Rippka R."/>
            <person name="Tandeau De Marsac N."/>
            <person name="Huntemann M."/>
            <person name="Wei C.-L."/>
            <person name="Han J."/>
            <person name="Detter J.C."/>
            <person name="Han C."/>
            <person name="Tapia R."/>
            <person name="Chen A."/>
            <person name="Kyrpides N."/>
            <person name="Mavromatis K."/>
            <person name="Markowitz V."/>
            <person name="Szeto E."/>
            <person name="Ivanova N."/>
            <person name="Pagani I."/>
            <person name="Pati A."/>
            <person name="Goodwin L."/>
            <person name="Nordberg H.P."/>
            <person name="Cantor M.N."/>
            <person name="Hua S.X."/>
            <person name="Woyke T."/>
            <person name="Kerfeld C.A."/>
        </authorList>
    </citation>
    <scope>NUCLEOTIDE SEQUENCE [LARGE SCALE GENOMIC DNA]</scope>
    <source>
        <strain evidence="5 6">PCC 7113</strain>
    </source>
</reference>
<dbReference type="InterPro" id="IPR027417">
    <property type="entry name" value="P-loop_NTPase"/>
</dbReference>
<keyword evidence="6" id="KW-1185">Reference proteome</keyword>
<dbReference type="HOGENOM" id="CLU_077970_2_0_3"/>
<dbReference type="InterPro" id="IPR052705">
    <property type="entry name" value="Gliding_Motility_GTPase"/>
</dbReference>
<evidence type="ECO:0000256" key="1">
    <source>
        <dbReference type="ARBA" id="ARBA00005290"/>
    </source>
</evidence>
<dbReference type="Gene3D" id="3.40.50.300">
    <property type="entry name" value="P-loop containing nucleotide triphosphate hydrolases"/>
    <property type="match status" value="1"/>
</dbReference>
<gene>
    <name evidence="5" type="ORF">Mic7113_2311</name>
</gene>
<proteinExistence type="inferred from homology"/>
<dbReference type="InterPro" id="IPR004130">
    <property type="entry name" value="Gpn"/>
</dbReference>
<dbReference type="GO" id="GO:0005525">
    <property type="term" value="F:GTP binding"/>
    <property type="evidence" value="ECO:0007669"/>
    <property type="project" value="UniProtKB-KW"/>
</dbReference>
<dbReference type="PATRIC" id="fig|1173027.3.peg.2525"/>
<evidence type="ECO:0000256" key="4">
    <source>
        <dbReference type="ARBA" id="ARBA00023134"/>
    </source>
</evidence>
<keyword evidence="2" id="KW-0547">Nucleotide-binding</keyword>
<dbReference type="RefSeq" id="WP_015182267.1">
    <property type="nucleotide sequence ID" value="NC_019738.1"/>
</dbReference>
<dbReference type="PANTHER" id="PTHR42708">
    <property type="entry name" value="ATP/GTP-BINDING PROTEIN-RELATED"/>
    <property type="match status" value="1"/>
</dbReference>
<dbReference type="eggNOG" id="COG2229">
    <property type="taxonomic scope" value="Bacteria"/>
</dbReference>
<dbReference type="SUPFAM" id="SSF52540">
    <property type="entry name" value="P-loop containing nucleoside triphosphate hydrolases"/>
    <property type="match status" value="1"/>
</dbReference>
<keyword evidence="3" id="KW-0378">Hydrolase</keyword>
<sequence length="187" mass="21142">MKIMRLVVAGAPGSGKSTFVRTISEVEVIETERSATDHTSLLKKKTTVAFDYGRFTFGSSLEMQIYGTPGQSRFNFMWDYLIKNAQSYIVLVAAHRPNDFHYARHIISYMNQRVGIPMIIGLTHTDCPGVCSTEEIMTKLGYMNQKNRPSVMNVNPNERGSIIEVLMACMTLVVERSGRNQYRRGGY</sequence>
<protein>
    <submittedName>
        <fullName evidence="5">Putative GTPase</fullName>
    </submittedName>
</protein>
<dbReference type="Proteomes" id="UP000010471">
    <property type="component" value="Chromosome"/>
</dbReference>
<dbReference type="STRING" id="1173027.Mic7113_2311"/>
<organism evidence="5 6">
    <name type="scientific">Allocoleopsis franciscana PCC 7113</name>
    <dbReference type="NCBI Taxonomy" id="1173027"/>
    <lineage>
        <taxon>Bacteria</taxon>
        <taxon>Bacillati</taxon>
        <taxon>Cyanobacteriota</taxon>
        <taxon>Cyanophyceae</taxon>
        <taxon>Coleofasciculales</taxon>
        <taxon>Coleofasciculaceae</taxon>
        <taxon>Allocoleopsis</taxon>
        <taxon>Allocoleopsis franciscana</taxon>
    </lineage>
</organism>
<dbReference type="EMBL" id="CP003630">
    <property type="protein sequence ID" value="AFZ18117.1"/>
    <property type="molecule type" value="Genomic_DNA"/>
</dbReference>
<evidence type="ECO:0000313" key="6">
    <source>
        <dbReference type="Proteomes" id="UP000010471"/>
    </source>
</evidence>
<dbReference type="KEGG" id="mic:Mic7113_2311"/>
<comment type="similarity">
    <text evidence="1">Belongs to the GPN-loop GTPase family.</text>
</comment>
<dbReference type="AlphaFoldDB" id="K9WF44"/>
<evidence type="ECO:0000256" key="3">
    <source>
        <dbReference type="ARBA" id="ARBA00022801"/>
    </source>
</evidence>
<dbReference type="OrthoDB" id="4319884at2"/>
<name>K9WF44_9CYAN</name>
<dbReference type="CDD" id="cd00882">
    <property type="entry name" value="Ras_like_GTPase"/>
    <property type="match status" value="1"/>
</dbReference>
<dbReference type="Pfam" id="PF03029">
    <property type="entry name" value="ATP_bind_1"/>
    <property type="match status" value="1"/>
</dbReference>